<feature type="transmembrane region" description="Helical" evidence="1">
    <location>
        <begin position="98"/>
        <end position="119"/>
    </location>
</feature>
<gene>
    <name evidence="2" type="ORF">CVV64_11955</name>
</gene>
<name>A0A2N1PNF7_9BACT</name>
<keyword evidence="1" id="KW-0812">Transmembrane</keyword>
<feature type="transmembrane region" description="Helical" evidence="1">
    <location>
        <begin position="164"/>
        <end position="182"/>
    </location>
</feature>
<keyword evidence="1" id="KW-0472">Membrane</keyword>
<feature type="transmembrane region" description="Helical" evidence="1">
    <location>
        <begin position="28"/>
        <end position="49"/>
    </location>
</feature>
<dbReference type="Proteomes" id="UP000233256">
    <property type="component" value="Unassembled WGS sequence"/>
</dbReference>
<proteinExistence type="predicted"/>
<sequence length="219" mass="25263">MNEAERLIQEQGARAMEVLDNLRGELDYFSISVSMLISLLIVFFINKWFQKKRKSRLSFDFATVLVGMLLAIFPVINVLTLLLVNFTETNAILKMTSVLGICLFYSGISFLTMLLIFFWSRYQQILMKDRGYDLAFVSVAGLGSKILFGIFIFCILFLQFDVAFFSLWAFFFNVAVFFAYYFTGLRTTIPYQATLLPKAISRCVISFGFFKTPSETWCF</sequence>
<reference evidence="2 3" key="1">
    <citation type="journal article" date="2017" name="ISME J.">
        <title>Potential for microbial H2 and metal transformations associated with novel bacteria and archaea in deep terrestrial subsurface sediments.</title>
        <authorList>
            <person name="Hernsdorf A.W."/>
            <person name="Amano Y."/>
            <person name="Miyakawa K."/>
            <person name="Ise K."/>
            <person name="Suzuki Y."/>
            <person name="Anantharaman K."/>
            <person name="Probst A."/>
            <person name="Burstein D."/>
            <person name="Thomas B.C."/>
            <person name="Banfield J.F."/>
        </authorList>
    </citation>
    <scope>NUCLEOTIDE SEQUENCE [LARGE SCALE GENOMIC DNA]</scope>
    <source>
        <strain evidence="2">HGW-Wallbacteria-1</strain>
    </source>
</reference>
<evidence type="ECO:0000313" key="3">
    <source>
        <dbReference type="Proteomes" id="UP000233256"/>
    </source>
</evidence>
<dbReference type="AlphaFoldDB" id="A0A2N1PNF7"/>
<dbReference type="EMBL" id="PGXC01000010">
    <property type="protein sequence ID" value="PKK89860.1"/>
    <property type="molecule type" value="Genomic_DNA"/>
</dbReference>
<evidence type="ECO:0000313" key="2">
    <source>
        <dbReference type="EMBL" id="PKK89860.1"/>
    </source>
</evidence>
<feature type="transmembrane region" description="Helical" evidence="1">
    <location>
        <begin position="61"/>
        <end position="86"/>
    </location>
</feature>
<feature type="transmembrane region" description="Helical" evidence="1">
    <location>
        <begin position="131"/>
        <end position="158"/>
    </location>
</feature>
<accession>A0A2N1PNF7</accession>
<protein>
    <submittedName>
        <fullName evidence="2">Uncharacterized protein</fullName>
    </submittedName>
</protein>
<organism evidence="2 3">
    <name type="scientific">Candidatus Wallbacteria bacterium HGW-Wallbacteria-1</name>
    <dbReference type="NCBI Taxonomy" id="2013854"/>
    <lineage>
        <taxon>Bacteria</taxon>
        <taxon>Candidatus Walliibacteriota</taxon>
    </lineage>
</organism>
<comment type="caution">
    <text evidence="2">The sequence shown here is derived from an EMBL/GenBank/DDBJ whole genome shotgun (WGS) entry which is preliminary data.</text>
</comment>
<keyword evidence="1" id="KW-1133">Transmembrane helix</keyword>
<evidence type="ECO:0000256" key="1">
    <source>
        <dbReference type="SAM" id="Phobius"/>
    </source>
</evidence>